<dbReference type="AlphaFoldDB" id="A0A4R1FVH5"/>
<dbReference type="EMBL" id="SMFT01000002">
    <property type="protein sequence ID" value="TCJ98967.1"/>
    <property type="molecule type" value="Genomic_DNA"/>
</dbReference>
<comment type="caution">
    <text evidence="1">The sequence shown here is derived from an EMBL/GenBank/DDBJ whole genome shotgun (WGS) entry which is preliminary data.</text>
</comment>
<reference evidence="1 2" key="1">
    <citation type="submission" date="2019-03" db="EMBL/GenBank/DDBJ databases">
        <title>Genomic Encyclopedia of Type Strains, Phase IV (KMG-IV): sequencing the most valuable type-strain genomes for metagenomic binning, comparative biology and taxonomic classification.</title>
        <authorList>
            <person name="Goeker M."/>
        </authorList>
    </citation>
    <scope>NUCLEOTIDE SEQUENCE [LARGE SCALE GENOMIC DNA]</scope>
    <source>
        <strain evidence="1 2">DSM 15534</strain>
    </source>
</reference>
<keyword evidence="2" id="KW-1185">Reference proteome</keyword>
<protein>
    <submittedName>
        <fullName evidence="1">Uncharacterized protein</fullName>
    </submittedName>
</protein>
<name>A0A4R1FVH5_9PAST</name>
<accession>A0A4R1FVH5</accession>
<gene>
    <name evidence="1" type="ORF">EV694_1400</name>
</gene>
<sequence>MEKYVNLLCFEVKSEIKTENPDQLAPYFLYIGDDAGYKVEKKADNLLCITRVLVFPEGKEDVELARVKERRLIERKMHHDKLVGEVVNVDITLINTIPFPIEELSPRSPVYFQHYFGDDNDE</sequence>
<evidence type="ECO:0000313" key="2">
    <source>
        <dbReference type="Proteomes" id="UP000294702"/>
    </source>
</evidence>
<proteinExistence type="predicted"/>
<dbReference type="RefSeq" id="WP_132690814.1">
    <property type="nucleotide sequence ID" value="NZ_SMFT01000002.1"/>
</dbReference>
<evidence type="ECO:0000313" key="1">
    <source>
        <dbReference type="EMBL" id="TCJ98967.1"/>
    </source>
</evidence>
<organism evidence="1 2">
    <name type="scientific">Volucribacter psittacicida</name>
    <dbReference type="NCBI Taxonomy" id="203482"/>
    <lineage>
        <taxon>Bacteria</taxon>
        <taxon>Pseudomonadati</taxon>
        <taxon>Pseudomonadota</taxon>
        <taxon>Gammaproteobacteria</taxon>
        <taxon>Pasteurellales</taxon>
        <taxon>Pasteurellaceae</taxon>
        <taxon>Volucribacter</taxon>
    </lineage>
</organism>
<dbReference type="Proteomes" id="UP000294702">
    <property type="component" value="Unassembled WGS sequence"/>
</dbReference>